<proteinExistence type="predicted"/>
<comment type="caution">
    <text evidence="2">The sequence shown here is derived from an EMBL/GenBank/DDBJ whole genome shotgun (WGS) entry which is preliminary data.</text>
</comment>
<organism evidence="2 3">
    <name type="scientific">Nocardia aurantia</name>
    <dbReference type="NCBI Taxonomy" id="2585199"/>
    <lineage>
        <taxon>Bacteria</taxon>
        <taxon>Bacillati</taxon>
        <taxon>Actinomycetota</taxon>
        <taxon>Actinomycetes</taxon>
        <taxon>Mycobacteriales</taxon>
        <taxon>Nocardiaceae</taxon>
        <taxon>Nocardia</taxon>
    </lineage>
</organism>
<dbReference type="Proteomes" id="UP000431401">
    <property type="component" value="Unassembled WGS sequence"/>
</dbReference>
<protein>
    <recommendedName>
        <fullName evidence="1">Transcriptional regulator LmrA/YxaF-like C-terminal domain-containing protein</fullName>
    </recommendedName>
</protein>
<dbReference type="InterPro" id="IPR036271">
    <property type="entry name" value="Tet_transcr_reg_TetR-rel_C_sf"/>
</dbReference>
<dbReference type="EMBL" id="WEGI01000019">
    <property type="protein sequence ID" value="MQY31444.1"/>
    <property type="molecule type" value="Genomic_DNA"/>
</dbReference>
<name>A0A7K0E2R7_9NOCA</name>
<evidence type="ECO:0000259" key="1">
    <source>
        <dbReference type="Pfam" id="PF21993"/>
    </source>
</evidence>
<sequence>MSPEAEADLARLLIALLEGAQVLCRAAGDREPFERAARAVLAAVPV</sequence>
<dbReference type="Gene3D" id="1.10.357.10">
    <property type="entry name" value="Tetracycline Repressor, domain 2"/>
    <property type="match status" value="1"/>
</dbReference>
<evidence type="ECO:0000313" key="2">
    <source>
        <dbReference type="EMBL" id="MQY31444.1"/>
    </source>
</evidence>
<dbReference type="Pfam" id="PF21993">
    <property type="entry name" value="TetR_C_13_2"/>
    <property type="match status" value="1"/>
</dbReference>
<accession>A0A7K0E2R7</accession>
<keyword evidence="3" id="KW-1185">Reference proteome</keyword>
<dbReference type="AlphaFoldDB" id="A0A7K0E2R7"/>
<gene>
    <name evidence="2" type="ORF">NRB56_70530</name>
</gene>
<reference evidence="2 3" key="1">
    <citation type="submission" date="2019-10" db="EMBL/GenBank/DDBJ databases">
        <title>Nocardia macrotermitis sp. nov. and Nocardia aurantia sp. nov., isolated from the gut of fungus growing-termite Macrotermes natalensis.</title>
        <authorList>
            <person name="Benndorf R."/>
            <person name="Schwitalla J."/>
            <person name="Martin K."/>
            <person name="De Beer W."/>
            <person name="Kaster A.-K."/>
            <person name="Vollmers J."/>
            <person name="Poulsen M."/>
            <person name="Beemelmanns C."/>
        </authorList>
    </citation>
    <scope>NUCLEOTIDE SEQUENCE [LARGE SCALE GENOMIC DNA]</scope>
    <source>
        <strain evidence="2 3">RB56</strain>
    </source>
</reference>
<feature type="domain" description="Transcriptional regulator LmrA/YxaF-like C-terminal" evidence="1">
    <location>
        <begin position="2"/>
        <end position="38"/>
    </location>
</feature>
<dbReference type="SUPFAM" id="SSF48498">
    <property type="entry name" value="Tetracyclin repressor-like, C-terminal domain"/>
    <property type="match status" value="1"/>
</dbReference>
<dbReference type="OrthoDB" id="4567939at2"/>
<dbReference type="InterPro" id="IPR054156">
    <property type="entry name" value="YxaF_TetR_C"/>
</dbReference>
<evidence type="ECO:0000313" key="3">
    <source>
        <dbReference type="Proteomes" id="UP000431401"/>
    </source>
</evidence>